<evidence type="ECO:0000313" key="5">
    <source>
        <dbReference type="Proteomes" id="UP001305647"/>
    </source>
</evidence>
<feature type="chain" id="PRO_5043043911" evidence="2">
    <location>
        <begin position="21"/>
        <end position="1070"/>
    </location>
</feature>
<feature type="compositionally biased region" description="Low complexity" evidence="1">
    <location>
        <begin position="157"/>
        <end position="316"/>
    </location>
</feature>
<dbReference type="EMBL" id="MU863741">
    <property type="protein sequence ID" value="KAK4096079.1"/>
    <property type="molecule type" value="Genomic_DNA"/>
</dbReference>
<feature type="domain" description="Rhamnogalacturonase A/B/Epimerase-like pectate lyase" evidence="3">
    <location>
        <begin position="697"/>
        <end position="766"/>
    </location>
</feature>
<dbReference type="GO" id="GO:0004650">
    <property type="term" value="F:polygalacturonase activity"/>
    <property type="evidence" value="ECO:0007669"/>
    <property type="project" value="InterPro"/>
</dbReference>
<name>A0AAN6PSV4_9PEZI</name>
<evidence type="ECO:0000256" key="1">
    <source>
        <dbReference type="SAM" id="MobiDB-lite"/>
    </source>
</evidence>
<organism evidence="4 5">
    <name type="scientific">Parathielavia hyrcaniae</name>
    <dbReference type="NCBI Taxonomy" id="113614"/>
    <lineage>
        <taxon>Eukaryota</taxon>
        <taxon>Fungi</taxon>
        <taxon>Dikarya</taxon>
        <taxon>Ascomycota</taxon>
        <taxon>Pezizomycotina</taxon>
        <taxon>Sordariomycetes</taxon>
        <taxon>Sordariomycetidae</taxon>
        <taxon>Sordariales</taxon>
        <taxon>Chaetomiaceae</taxon>
        <taxon>Parathielavia</taxon>
    </lineage>
</organism>
<feature type="signal peptide" evidence="2">
    <location>
        <begin position="1"/>
        <end position="20"/>
    </location>
</feature>
<dbReference type="CDD" id="cd23668">
    <property type="entry name" value="GH55_beta13glucanase-like"/>
    <property type="match status" value="1"/>
</dbReference>
<feature type="region of interest" description="Disordered" evidence="1">
    <location>
        <begin position="74"/>
        <end position="316"/>
    </location>
</feature>
<accession>A0AAN6PSV4</accession>
<comment type="caution">
    <text evidence="4">The sequence shown here is derived from an EMBL/GenBank/DDBJ whole genome shotgun (WGS) entry which is preliminary data.</text>
</comment>
<protein>
    <submittedName>
        <fullName evidence="4">Glycoside hydrolase family 55 protein</fullName>
    </submittedName>
</protein>
<evidence type="ECO:0000256" key="2">
    <source>
        <dbReference type="SAM" id="SignalP"/>
    </source>
</evidence>
<dbReference type="Pfam" id="PF12708">
    <property type="entry name" value="Pect-lyase_RHGA_epim"/>
    <property type="match status" value="2"/>
</dbReference>
<proteinExistence type="predicted"/>
<dbReference type="PANTHER" id="PTHR33928:SF2">
    <property type="entry name" value="PECTATE LYASE SUPERFAMILY PROTEIN DOMAIN-CONTAINING PROTEIN-RELATED"/>
    <property type="match status" value="1"/>
</dbReference>
<dbReference type="PANTHER" id="PTHR33928">
    <property type="entry name" value="POLYGALACTURONASE QRT3"/>
    <property type="match status" value="1"/>
</dbReference>
<reference evidence="4" key="2">
    <citation type="submission" date="2023-05" db="EMBL/GenBank/DDBJ databases">
        <authorList>
            <consortium name="Lawrence Berkeley National Laboratory"/>
            <person name="Steindorff A."/>
            <person name="Hensen N."/>
            <person name="Bonometti L."/>
            <person name="Westerberg I."/>
            <person name="Brannstrom I.O."/>
            <person name="Guillou S."/>
            <person name="Cros-Aarteil S."/>
            <person name="Calhoun S."/>
            <person name="Haridas S."/>
            <person name="Kuo A."/>
            <person name="Mondo S."/>
            <person name="Pangilinan J."/>
            <person name="Riley R."/>
            <person name="Labutti K."/>
            <person name="Andreopoulos B."/>
            <person name="Lipzen A."/>
            <person name="Chen C."/>
            <person name="Yanf M."/>
            <person name="Daum C."/>
            <person name="Ng V."/>
            <person name="Clum A."/>
            <person name="Ohm R."/>
            <person name="Martin F."/>
            <person name="Silar P."/>
            <person name="Natvig D."/>
            <person name="Lalanne C."/>
            <person name="Gautier V."/>
            <person name="Ament-Velasquez S.L."/>
            <person name="Kruys A."/>
            <person name="Hutchinson M.I."/>
            <person name="Powell A.J."/>
            <person name="Barry K."/>
            <person name="Miller A.N."/>
            <person name="Grigoriev I.V."/>
            <person name="Debuchy R."/>
            <person name="Gladieux P."/>
            <person name="Thoren M.H."/>
            <person name="Johannesson H."/>
        </authorList>
    </citation>
    <scope>NUCLEOTIDE SEQUENCE</scope>
    <source>
        <strain evidence="4">CBS 757.83</strain>
    </source>
</reference>
<keyword evidence="5" id="KW-1185">Reference proteome</keyword>
<dbReference type="Gene3D" id="2.160.20.10">
    <property type="entry name" value="Single-stranded right-handed beta-helix, Pectin lyase-like"/>
    <property type="match status" value="2"/>
</dbReference>
<evidence type="ECO:0000259" key="3">
    <source>
        <dbReference type="Pfam" id="PF12708"/>
    </source>
</evidence>
<dbReference type="InterPro" id="IPR012334">
    <property type="entry name" value="Pectin_lyas_fold"/>
</dbReference>
<dbReference type="SUPFAM" id="SSF51126">
    <property type="entry name" value="Pectin lyase-like"/>
    <property type="match status" value="2"/>
</dbReference>
<keyword evidence="2" id="KW-0732">Signal</keyword>
<dbReference type="InterPro" id="IPR011050">
    <property type="entry name" value="Pectin_lyase_fold/virulence"/>
</dbReference>
<dbReference type="AlphaFoldDB" id="A0AAN6PSV4"/>
<feature type="domain" description="Rhamnogalacturonase A/B/Epimerase-like pectate lyase" evidence="3">
    <location>
        <begin position="346"/>
        <end position="569"/>
    </location>
</feature>
<keyword evidence="4" id="KW-0378">Hydrolase</keyword>
<dbReference type="InterPro" id="IPR024535">
    <property type="entry name" value="RHGA/B-epi-like_pectate_lyase"/>
</dbReference>
<gene>
    <name evidence="4" type="ORF">N658DRAFT_501989</name>
</gene>
<reference evidence="4" key="1">
    <citation type="journal article" date="2023" name="Mol. Phylogenet. Evol.">
        <title>Genome-scale phylogeny and comparative genomics of the fungal order Sordariales.</title>
        <authorList>
            <person name="Hensen N."/>
            <person name="Bonometti L."/>
            <person name="Westerberg I."/>
            <person name="Brannstrom I.O."/>
            <person name="Guillou S."/>
            <person name="Cros-Aarteil S."/>
            <person name="Calhoun S."/>
            <person name="Haridas S."/>
            <person name="Kuo A."/>
            <person name="Mondo S."/>
            <person name="Pangilinan J."/>
            <person name="Riley R."/>
            <person name="LaButti K."/>
            <person name="Andreopoulos B."/>
            <person name="Lipzen A."/>
            <person name="Chen C."/>
            <person name="Yan M."/>
            <person name="Daum C."/>
            <person name="Ng V."/>
            <person name="Clum A."/>
            <person name="Steindorff A."/>
            <person name="Ohm R.A."/>
            <person name="Martin F."/>
            <person name="Silar P."/>
            <person name="Natvig D.O."/>
            <person name="Lalanne C."/>
            <person name="Gautier V."/>
            <person name="Ament-Velasquez S.L."/>
            <person name="Kruys A."/>
            <person name="Hutchinson M.I."/>
            <person name="Powell A.J."/>
            <person name="Barry K."/>
            <person name="Miller A.N."/>
            <person name="Grigoriev I.V."/>
            <person name="Debuchy R."/>
            <person name="Gladieux P."/>
            <person name="Hiltunen Thoren M."/>
            <person name="Johannesson H."/>
        </authorList>
    </citation>
    <scope>NUCLEOTIDE SEQUENCE</scope>
    <source>
        <strain evidence="4">CBS 757.83</strain>
    </source>
</reference>
<dbReference type="InterPro" id="IPR039279">
    <property type="entry name" value="QRT3-like"/>
</dbReference>
<feature type="compositionally biased region" description="Low complexity" evidence="1">
    <location>
        <begin position="74"/>
        <end position="147"/>
    </location>
</feature>
<evidence type="ECO:0000313" key="4">
    <source>
        <dbReference type="EMBL" id="KAK4096079.1"/>
    </source>
</evidence>
<dbReference type="Proteomes" id="UP001305647">
    <property type="component" value="Unassembled WGS sequence"/>
</dbReference>
<sequence>MHRLSLQSLIAISALARSIAAVTLTDPPRLVTVVVSKTLTTCPSPIPPPPCSDATGSASASASFSTSLTGLSSSSVASSSWGSSVSTETSSETSGPSGTHTSSVLSLSSTVTESSTASSGISVSVSSGSVSSSIGTSSETSASVSSGIDTSSGLGQTTTVSESTASASSGYSTVSHSVSSGASSSTDLSSTTSSTDTSSTASATTSSSSSGVSESSTTLSTDSSTTASATTDSSSSLSEPSTDSASATSTSSSSASESSTTSSTDSSTTASATTSTTSSSASESSTVSSTTSFSSSSSSSSSSTSTTSSSSSTTSSIAAPECTDFWLEKIQHQGVAPFAGSGYEVFRNVKDYGAKGDGVTDDTEAINRAISDGSRCGPGCTGSTKTPGLVYFPPGTYMVSAPIIDFYYTDLIGNPACMPVLKATAGFTARWLLDTNPYGPDGQKAWGATNVFWRKVANFVIDITSVPASQLISGVHWPSSQSTSLTNIVFKSSEAPGNQHQGLFIEEGSGGYVGDLVFYGGAQAMSIGNQQFTFRNITVHNAHTAVHQLWSWGWTYKGVSINNCEVGFDFTAAGDGNLNVGAITILDSEIRNTKVGIAYGNAAASGPEAANSFVFENLRLDNVPTAIQNPSGTVLAGSAGQTVIEAWGRGHEYTASSGPIIFEGPIAPNARPASLVAGTAFYERSKPQYENLPLSEFVSARDAGAVGDATTDDTDALNALFASAAAANKVVFLDAGMYLVTETVHIPAGSRIFGEAFPVILSSGAFFASASDPQPVVQVGTPGSSGRVEWSNTILSTRGAQPGAILLQYHLASPASHPSGLWDVHTRVGGFAGSDLQLPQCAKTPDVAITPDNLAAECVAAFMSMHVTASAAGVYMENCWLWVADHDIEEGAHNEQITIYAGRGLLVDGSKGPLWLVGSSVEHHQLYEYQFIDAADVFMGQIQTETAYYQPNPDASLPFASLPEYSDPVFAPGESGWGLRVVDSTGLLVYGAGLYSFFDNYDVNCSQIGQGATCQMRTFSVEGASEIRVYNLNTVGTNKMITVNGVDVASYEDNLDGFAHSISLFGTTVV</sequence>
<dbReference type="FunFam" id="2.160.20.10:FF:000023">
    <property type="entry name" value="Exo-beta-1,3-glucanase Exg0"/>
    <property type="match status" value="1"/>
</dbReference>